<dbReference type="PANTHER" id="PTHR42736">
    <property type="entry name" value="PROTEIN-GLUTAMINE GAMMA-GLUTAMYLTRANSFERASE"/>
    <property type="match status" value="1"/>
</dbReference>
<keyword evidence="2" id="KW-0812">Transmembrane</keyword>
<name>A0A2S4A0S2_ARTGL</name>
<protein>
    <submittedName>
        <fullName evidence="4">Transglutaminase</fullName>
    </submittedName>
</protein>
<dbReference type="SUPFAM" id="SSF54001">
    <property type="entry name" value="Cysteine proteinases"/>
    <property type="match status" value="1"/>
</dbReference>
<feature type="region of interest" description="Disordered" evidence="1">
    <location>
        <begin position="535"/>
        <end position="587"/>
    </location>
</feature>
<dbReference type="EMBL" id="PPXC01000002">
    <property type="protein sequence ID" value="POH75028.1"/>
    <property type="molecule type" value="Genomic_DNA"/>
</dbReference>
<keyword evidence="5" id="KW-1185">Reference proteome</keyword>
<keyword evidence="2" id="KW-0472">Membrane</keyword>
<dbReference type="Pfam" id="PF11992">
    <property type="entry name" value="TgpA_N"/>
    <property type="match status" value="1"/>
</dbReference>
<proteinExistence type="predicted"/>
<evidence type="ECO:0000259" key="3">
    <source>
        <dbReference type="SMART" id="SM00460"/>
    </source>
</evidence>
<organism evidence="4 5">
    <name type="scientific">Arthrobacter glacialis</name>
    <dbReference type="NCBI Taxonomy" id="1664"/>
    <lineage>
        <taxon>Bacteria</taxon>
        <taxon>Bacillati</taxon>
        <taxon>Actinomycetota</taxon>
        <taxon>Actinomycetes</taxon>
        <taxon>Micrococcales</taxon>
        <taxon>Micrococcaceae</taxon>
        <taxon>Arthrobacter</taxon>
    </lineage>
</organism>
<dbReference type="InterPro" id="IPR052901">
    <property type="entry name" value="Bact_TGase-like"/>
</dbReference>
<dbReference type="Proteomes" id="UP000237061">
    <property type="component" value="Unassembled WGS sequence"/>
</dbReference>
<keyword evidence="2" id="KW-1133">Transmembrane helix</keyword>
<comment type="caution">
    <text evidence="4">The sequence shown here is derived from an EMBL/GenBank/DDBJ whole genome shotgun (WGS) entry which is preliminary data.</text>
</comment>
<sequence length="780" mass="82538">MLLGLGVLGFGPTFGHDPHYLLAGFGAIVIGLAVAAAGAHWRLGLVTMIGLAFAVYMIFGSALAASSTAIMGFIPSLASLRGLLLGIMLSWKQLLTLAPPVGISVEVMVVPYLSAFVAAVVAGTLAWRLRSAYWAMIPVIVLFITAILFGTAQVFLPVLRGSLLSIAAIAWLAYRHEMRRRENAGSISANQQVHDASGARTSLLRRIGLAAGVILVAGAVTMAAAPALTSSASREVLRDTVIPPPDLHDLPSPLTKFRDYVKNEKETVLFDVTGLPKNGRVRVAAMDNYNGVVFNVDPNSSASFSPIGDPSALGSASDGGGTGVDLVIDGYQGVWIPSVSVANSLRYQSASGPTPTLYLNKDSGSALNLDGVAKGDSYSMDVAFPSVDGNKLAGSDFGSVRLPKLENVPAVVGTKANDIVGEADTPLKKVQALEGALQREGKFSNGLEGQTPSNSGHSAARVTKLLSGKEMVGDDEQYATAMVLMARHLGIPARVVMGFYLDEKDPNNGAPSIKMKGSDVHAWVEVNFSGLGWVPFNPTPDKDHVPNPPEPQNASKPKPQVLQPPPPPQEPADLPPDSAPDALDTDGKKNNQAGILGQILMIIGVAAIPLIIIALPLVLIVALKTRRRKKRQTQGLPTDRVSGGWSEVLSLATDLGAGMDTNGTRRESAVLLNDAFPASSTTTALLAERADAAIFGPGQPSEEQVAMYWQNVEHSVKGMSESVGFWKRQRARFSPRSLLADAQARARRKALTRDAQGQEQSWRSRGVALSSKLSQLFKKS</sequence>
<feature type="transmembrane region" description="Helical" evidence="2">
    <location>
        <begin position="207"/>
        <end position="228"/>
    </location>
</feature>
<dbReference type="InterPro" id="IPR021878">
    <property type="entry name" value="TgpA_N"/>
</dbReference>
<evidence type="ECO:0000313" key="4">
    <source>
        <dbReference type="EMBL" id="POH75028.1"/>
    </source>
</evidence>
<dbReference type="Gene3D" id="3.10.620.30">
    <property type="match status" value="1"/>
</dbReference>
<gene>
    <name evidence="4" type="ORF">CVS27_03680</name>
</gene>
<feature type="transmembrane region" description="Helical" evidence="2">
    <location>
        <begin position="132"/>
        <end position="149"/>
    </location>
</feature>
<accession>A0A2S4A0S2</accession>
<dbReference type="Pfam" id="PF01841">
    <property type="entry name" value="Transglut_core"/>
    <property type="match status" value="1"/>
</dbReference>
<feature type="transmembrane region" description="Helical" evidence="2">
    <location>
        <begin position="97"/>
        <end position="125"/>
    </location>
</feature>
<dbReference type="InterPro" id="IPR002931">
    <property type="entry name" value="Transglutaminase-like"/>
</dbReference>
<feature type="domain" description="Transglutaminase-like" evidence="3">
    <location>
        <begin position="467"/>
        <end position="540"/>
    </location>
</feature>
<feature type="transmembrane region" description="Helical" evidence="2">
    <location>
        <begin position="53"/>
        <end position="77"/>
    </location>
</feature>
<dbReference type="AlphaFoldDB" id="A0A2S4A0S2"/>
<dbReference type="PANTHER" id="PTHR42736:SF1">
    <property type="entry name" value="PROTEIN-GLUTAMINE GAMMA-GLUTAMYLTRANSFERASE"/>
    <property type="match status" value="1"/>
</dbReference>
<dbReference type="SMART" id="SM00460">
    <property type="entry name" value="TGc"/>
    <property type="match status" value="1"/>
</dbReference>
<evidence type="ECO:0000256" key="2">
    <source>
        <dbReference type="SAM" id="Phobius"/>
    </source>
</evidence>
<feature type="transmembrane region" description="Helical" evidence="2">
    <location>
        <begin position="599"/>
        <end position="623"/>
    </location>
</feature>
<feature type="compositionally biased region" description="Pro residues" evidence="1">
    <location>
        <begin position="562"/>
        <end position="578"/>
    </location>
</feature>
<evidence type="ECO:0000256" key="1">
    <source>
        <dbReference type="SAM" id="MobiDB-lite"/>
    </source>
</evidence>
<feature type="transmembrane region" description="Helical" evidence="2">
    <location>
        <begin position="20"/>
        <end position="41"/>
    </location>
</feature>
<reference evidence="4 5" key="1">
    <citation type="submission" date="2018-01" db="EMBL/GenBank/DDBJ databases">
        <title>Arthrobacter sp. nov., from glaciers in China.</title>
        <authorList>
            <person name="Liu Q."/>
            <person name="Xin Y.-H."/>
        </authorList>
    </citation>
    <scope>NUCLEOTIDE SEQUENCE [LARGE SCALE GENOMIC DNA]</scope>
    <source>
        <strain evidence="4 5">HLT2-12-2</strain>
    </source>
</reference>
<dbReference type="InterPro" id="IPR038765">
    <property type="entry name" value="Papain-like_cys_pep_sf"/>
</dbReference>
<feature type="transmembrane region" description="Helical" evidence="2">
    <location>
        <begin position="155"/>
        <end position="174"/>
    </location>
</feature>
<evidence type="ECO:0000313" key="5">
    <source>
        <dbReference type="Proteomes" id="UP000237061"/>
    </source>
</evidence>